<protein>
    <recommendedName>
        <fullName evidence="3">Roadblock/LAMTOR2 domain-containing protein</fullName>
    </recommendedName>
</protein>
<dbReference type="OrthoDB" id="9985637at2759"/>
<dbReference type="Gene3D" id="3.30.450.30">
    <property type="entry name" value="Dynein light chain 2a, cytoplasmic"/>
    <property type="match status" value="1"/>
</dbReference>
<dbReference type="eggNOG" id="ENOG502S7RW">
    <property type="taxonomic scope" value="Eukaryota"/>
</dbReference>
<organism evidence="1 2">
    <name type="scientific">Pyronema omphalodes (strain CBS 100304)</name>
    <name type="common">Pyronema confluens</name>
    <dbReference type="NCBI Taxonomy" id="1076935"/>
    <lineage>
        <taxon>Eukaryota</taxon>
        <taxon>Fungi</taxon>
        <taxon>Dikarya</taxon>
        <taxon>Ascomycota</taxon>
        <taxon>Pezizomycotina</taxon>
        <taxon>Pezizomycetes</taxon>
        <taxon>Pezizales</taxon>
        <taxon>Pyronemataceae</taxon>
        <taxon>Pyronema</taxon>
    </lineage>
</organism>
<dbReference type="PANTHER" id="PTHR10779">
    <property type="entry name" value="DYNEIN LIGHT CHAIN ROADBLOCK"/>
    <property type="match status" value="1"/>
</dbReference>
<proteinExistence type="predicted"/>
<dbReference type="STRING" id="1076935.U4KU58"/>
<dbReference type="AlphaFoldDB" id="U4KU58"/>
<accession>U4KU58</accession>
<dbReference type="SUPFAM" id="SSF103196">
    <property type="entry name" value="Roadblock/LC7 domain"/>
    <property type="match status" value="1"/>
</dbReference>
<evidence type="ECO:0000313" key="2">
    <source>
        <dbReference type="Proteomes" id="UP000018144"/>
    </source>
</evidence>
<dbReference type="OMA" id="DFAAMIW"/>
<keyword evidence="2" id="KW-1185">Reference proteome</keyword>
<evidence type="ECO:0008006" key="3">
    <source>
        <dbReference type="Google" id="ProtNLM"/>
    </source>
</evidence>
<gene>
    <name evidence="1" type="ORF">PCON_03669</name>
</gene>
<reference evidence="1 2" key="1">
    <citation type="journal article" date="2013" name="PLoS Genet.">
        <title>The genome and development-dependent transcriptomes of Pyronema confluens: a window into fungal evolution.</title>
        <authorList>
            <person name="Traeger S."/>
            <person name="Altegoer F."/>
            <person name="Freitag M."/>
            <person name="Gabaldon T."/>
            <person name="Kempken F."/>
            <person name="Kumar A."/>
            <person name="Marcet-Houben M."/>
            <person name="Poggeler S."/>
            <person name="Stajich J.E."/>
            <person name="Nowrousian M."/>
        </authorList>
    </citation>
    <scope>NUCLEOTIDE SEQUENCE [LARGE SCALE GENOMIC DNA]</scope>
    <source>
        <strain evidence="2">CBS 100304</strain>
        <tissue evidence="1">Vegetative mycelium</tissue>
    </source>
</reference>
<dbReference type="EMBL" id="HF935217">
    <property type="protein sequence ID" value="CCX04778.1"/>
    <property type="molecule type" value="Genomic_DNA"/>
</dbReference>
<evidence type="ECO:0000313" key="1">
    <source>
        <dbReference type="EMBL" id="CCX04778.1"/>
    </source>
</evidence>
<sequence>MATNASPAISDAELSAILSRLSGKQSVQSLLILARDTGAIIRATGAITRPTSPDHPLAAEYASAVYRYVKASEELVGALENIDGGVMGGVAREKTDGEEDNGERDDMRLLRIRTRRRELVVVPEDPRYVLVVFHDTPSAP</sequence>
<dbReference type="Proteomes" id="UP000018144">
    <property type="component" value="Unassembled WGS sequence"/>
</dbReference>
<name>U4KU58_PYROM</name>